<dbReference type="Proteomes" id="UP000828101">
    <property type="component" value="Segment"/>
</dbReference>
<accession>A0AAE8YYP9</accession>
<protein>
    <submittedName>
        <fullName evidence="2">Uncharacterized protein</fullName>
    </submittedName>
</protein>
<keyword evidence="1" id="KW-0472">Membrane</keyword>
<dbReference type="EMBL" id="OK499994">
    <property type="protein sequence ID" value="UGO51282.1"/>
    <property type="molecule type" value="Genomic_DNA"/>
</dbReference>
<name>A0AAE8YYP9_9CAUD</name>
<evidence type="ECO:0000313" key="2">
    <source>
        <dbReference type="EMBL" id="UGO51282.1"/>
    </source>
</evidence>
<reference evidence="2 3" key="1">
    <citation type="submission" date="2021-10" db="EMBL/GenBank/DDBJ databases">
        <authorList>
            <person name="James R."/>
            <person name="Lavering E.D."/>
            <person name="Fairholm J.D."/>
            <person name="Ogilvie B.H."/>
            <person name="Thurgood T.L."/>
            <person name="Hyer A."/>
            <person name="Robison R.A."/>
            <person name="Grose J.H."/>
        </authorList>
    </citation>
    <scope>NUCLEOTIDE SEQUENCE [LARGE SCALE GENOMIC DNA]</scope>
</reference>
<keyword evidence="1" id="KW-1133">Transmembrane helix</keyword>
<proteinExistence type="predicted"/>
<evidence type="ECO:0000256" key="1">
    <source>
        <dbReference type="SAM" id="Phobius"/>
    </source>
</evidence>
<sequence length="155" mass="18035">MNQTKIKRGDNMKKWNRESRFRKFINKAILIFITLGLLISLLAYLMNLIGKVDVLAKRVDKQNQKIEQMTEYTHNLEKTIVKQNGEIKELHTMKFKLESKPIHKKEDNVKETTYIDEVGQKWRELDNGLTTNPAPLVVTFFAVLGKSLSMLTTAR</sequence>
<evidence type="ECO:0000313" key="3">
    <source>
        <dbReference type="Proteomes" id="UP000828101"/>
    </source>
</evidence>
<keyword evidence="3" id="KW-1185">Reference proteome</keyword>
<organism evidence="2 3">
    <name type="scientific">Bacillus phage vB_BanS_Skywalker</name>
    <dbReference type="NCBI Taxonomy" id="2894789"/>
    <lineage>
        <taxon>Viruses</taxon>
        <taxon>Duplodnaviria</taxon>
        <taxon>Heunggongvirae</taxon>
        <taxon>Uroviricota</taxon>
        <taxon>Caudoviricetes</taxon>
        <taxon>Joanripponvirinae</taxon>
        <taxon>Tsamsavirus</taxon>
        <taxon>Tsamsavirus skywalker</taxon>
    </lineage>
</organism>
<keyword evidence="1" id="KW-0812">Transmembrane</keyword>
<feature type="transmembrane region" description="Helical" evidence="1">
    <location>
        <begin position="24"/>
        <end position="46"/>
    </location>
</feature>
<gene>
    <name evidence="2" type="ORF">SKYWALKER_125</name>
</gene>